<dbReference type="RefSeq" id="WP_181586071.1">
    <property type="nucleotide sequence ID" value="NZ_CP059399.1"/>
</dbReference>
<dbReference type="KEGG" id="nhu:H0264_35020"/>
<dbReference type="Proteomes" id="UP000515512">
    <property type="component" value="Chromosome"/>
</dbReference>
<accession>A0A7D6VF15</accession>
<name>A0A7D6VF15_9NOCA</name>
<proteinExistence type="predicted"/>
<sequence length="93" mass="9872">MSILQTVLIYVGIPLAIYLVIAGLSFLGKPLPGKKPEHFELGAQWTEPPVLWSAMDEVTGSGHHDTHEASHGNHAAIDSAEADLIGGRASGKF</sequence>
<keyword evidence="1" id="KW-1133">Transmembrane helix</keyword>
<reference evidence="2 3" key="1">
    <citation type="submission" date="2020-07" db="EMBL/GenBank/DDBJ databases">
        <authorList>
            <person name="Zhuang K."/>
            <person name="Ran Y."/>
        </authorList>
    </citation>
    <scope>NUCLEOTIDE SEQUENCE [LARGE SCALE GENOMIC DNA]</scope>
    <source>
        <strain evidence="2 3">WCH-YHL-001</strain>
    </source>
</reference>
<keyword evidence="1" id="KW-0812">Transmembrane</keyword>
<gene>
    <name evidence="2" type="ORF">H0264_35020</name>
</gene>
<keyword evidence="1" id="KW-0472">Membrane</keyword>
<feature type="transmembrane region" description="Helical" evidence="1">
    <location>
        <begin position="6"/>
        <end position="27"/>
    </location>
</feature>
<evidence type="ECO:0000313" key="3">
    <source>
        <dbReference type="Proteomes" id="UP000515512"/>
    </source>
</evidence>
<keyword evidence="3" id="KW-1185">Reference proteome</keyword>
<protein>
    <submittedName>
        <fullName evidence="2">Uncharacterized protein</fullName>
    </submittedName>
</protein>
<dbReference type="EMBL" id="CP059399">
    <property type="protein sequence ID" value="QLY34912.1"/>
    <property type="molecule type" value="Genomic_DNA"/>
</dbReference>
<dbReference type="AlphaFoldDB" id="A0A7D6VF15"/>
<evidence type="ECO:0000256" key="1">
    <source>
        <dbReference type="SAM" id="Phobius"/>
    </source>
</evidence>
<evidence type="ECO:0000313" key="2">
    <source>
        <dbReference type="EMBL" id="QLY34912.1"/>
    </source>
</evidence>
<organism evidence="2 3">
    <name type="scientific">Nocardia huaxiensis</name>
    <dbReference type="NCBI Taxonomy" id="2755382"/>
    <lineage>
        <taxon>Bacteria</taxon>
        <taxon>Bacillati</taxon>
        <taxon>Actinomycetota</taxon>
        <taxon>Actinomycetes</taxon>
        <taxon>Mycobacteriales</taxon>
        <taxon>Nocardiaceae</taxon>
        <taxon>Nocardia</taxon>
    </lineage>
</organism>